<evidence type="ECO:0000313" key="3">
    <source>
        <dbReference type="EMBL" id="KAJ7321210.1"/>
    </source>
</evidence>
<dbReference type="GO" id="GO:0005764">
    <property type="term" value="C:lysosome"/>
    <property type="evidence" value="ECO:0007669"/>
    <property type="project" value="TreeGrafter"/>
</dbReference>
<dbReference type="PANTHER" id="PTHR46753">
    <property type="entry name" value="FYVE AND COILED-COIL DOMAIN-CONTAINING PROTEIN 1"/>
    <property type="match status" value="1"/>
</dbReference>
<dbReference type="Gene3D" id="2.60.120.680">
    <property type="entry name" value="GOLD domain"/>
    <property type="match status" value="1"/>
</dbReference>
<dbReference type="OrthoDB" id="660555at2759"/>
<dbReference type="AlphaFoldDB" id="A0A9X0CEB3"/>
<dbReference type="InterPro" id="IPR036598">
    <property type="entry name" value="GOLD_dom_sf"/>
</dbReference>
<evidence type="ECO:0000313" key="4">
    <source>
        <dbReference type="Proteomes" id="UP001163046"/>
    </source>
</evidence>
<name>A0A9X0CEB3_9CNID</name>
<evidence type="ECO:0000259" key="2">
    <source>
        <dbReference type="PROSITE" id="PS50866"/>
    </source>
</evidence>
<dbReference type="GO" id="GO:0005770">
    <property type="term" value="C:late endosome"/>
    <property type="evidence" value="ECO:0007669"/>
    <property type="project" value="TreeGrafter"/>
</dbReference>
<dbReference type="Proteomes" id="UP001163046">
    <property type="component" value="Unassembled WGS sequence"/>
</dbReference>
<dbReference type="PROSITE" id="PS50866">
    <property type="entry name" value="GOLD"/>
    <property type="match status" value="1"/>
</dbReference>
<proteinExistence type="predicted"/>
<dbReference type="PANTHER" id="PTHR46753:SF2">
    <property type="entry name" value="FYVE AND COILED-COIL DOMAIN-CONTAINING PROTEIN 1"/>
    <property type="match status" value="1"/>
</dbReference>
<dbReference type="SUPFAM" id="SSF101576">
    <property type="entry name" value="Supernatant protein factor (SPF), C-terminal domain"/>
    <property type="match status" value="1"/>
</dbReference>
<dbReference type="EMBL" id="MU827829">
    <property type="protein sequence ID" value="KAJ7321210.1"/>
    <property type="molecule type" value="Genomic_DNA"/>
</dbReference>
<reference evidence="3" key="1">
    <citation type="submission" date="2023-01" db="EMBL/GenBank/DDBJ databases">
        <title>Genome assembly of the deep-sea coral Lophelia pertusa.</title>
        <authorList>
            <person name="Herrera S."/>
            <person name="Cordes E."/>
        </authorList>
    </citation>
    <scope>NUCLEOTIDE SEQUENCE</scope>
    <source>
        <strain evidence="3">USNM1676648</strain>
        <tissue evidence="3">Polyp</tissue>
    </source>
</reference>
<keyword evidence="4" id="KW-1185">Reference proteome</keyword>
<dbReference type="GO" id="GO:0005776">
    <property type="term" value="C:autophagosome"/>
    <property type="evidence" value="ECO:0007669"/>
    <property type="project" value="TreeGrafter"/>
</dbReference>
<sequence>ETWTLVIVPKTLNLVPVTRAPNIWTLPSPPPPLKSPTEWELMTRSEARSVASGDNHKYTTLKSAKKAAAKTVAKKPTEQPAARDSSEEGDEGYEFVDEGDEEAFEQPQARVVVSETDNREDLAIPMVNEEPGQFWHVIVPPGKRHLIQVLVGTPRASLSWKFTTEKKSIRFGVAFKLTETKKDHECETVVPLSQCNSQVQSIKGEIQDVSPGVYLLVFDNTFSRFTSKRLFCIVQVKRRDRDEDDSFDT</sequence>
<dbReference type="GO" id="GO:1901098">
    <property type="term" value="P:positive regulation of autophagosome maturation"/>
    <property type="evidence" value="ECO:0007669"/>
    <property type="project" value="TreeGrafter"/>
</dbReference>
<evidence type="ECO:0000256" key="1">
    <source>
        <dbReference type="SAM" id="MobiDB-lite"/>
    </source>
</evidence>
<feature type="non-terminal residue" evidence="3">
    <location>
        <position position="249"/>
    </location>
</feature>
<accession>A0A9X0CEB3</accession>
<protein>
    <submittedName>
        <fullName evidence="3">FYVE and coiled-coil domain-containing protein 1</fullName>
    </submittedName>
</protein>
<dbReference type="GO" id="GO:0072383">
    <property type="term" value="P:plus-end-directed vesicle transport along microtubule"/>
    <property type="evidence" value="ECO:0007669"/>
    <property type="project" value="TreeGrafter"/>
</dbReference>
<feature type="region of interest" description="Disordered" evidence="1">
    <location>
        <begin position="48"/>
        <end position="93"/>
    </location>
</feature>
<comment type="caution">
    <text evidence="3">The sequence shown here is derived from an EMBL/GenBank/DDBJ whole genome shotgun (WGS) entry which is preliminary data.</text>
</comment>
<organism evidence="3 4">
    <name type="scientific">Desmophyllum pertusum</name>
    <dbReference type="NCBI Taxonomy" id="174260"/>
    <lineage>
        <taxon>Eukaryota</taxon>
        <taxon>Metazoa</taxon>
        <taxon>Cnidaria</taxon>
        <taxon>Anthozoa</taxon>
        <taxon>Hexacorallia</taxon>
        <taxon>Scleractinia</taxon>
        <taxon>Caryophylliina</taxon>
        <taxon>Caryophylliidae</taxon>
        <taxon>Desmophyllum</taxon>
    </lineage>
</organism>
<gene>
    <name evidence="3" type="primary">FYCO1_1</name>
    <name evidence="3" type="ORF">OS493_035188</name>
</gene>
<dbReference type="InterPro" id="IPR009038">
    <property type="entry name" value="GOLD_dom"/>
</dbReference>
<feature type="domain" description="GOLD" evidence="2">
    <location>
        <begin position="115"/>
        <end position="236"/>
    </location>
</feature>